<dbReference type="Pfam" id="PF00188">
    <property type="entry name" value="CAP"/>
    <property type="match status" value="1"/>
</dbReference>
<dbReference type="Proteomes" id="UP001303046">
    <property type="component" value="Unassembled WGS sequence"/>
</dbReference>
<keyword evidence="3" id="KW-1185">Reference proteome</keyword>
<gene>
    <name evidence="2" type="primary">Necator_chrI.g3359</name>
    <name evidence="2" type="ORF">RB195_007230</name>
</gene>
<dbReference type="Gene3D" id="3.40.33.10">
    <property type="entry name" value="CAP"/>
    <property type="match status" value="2"/>
</dbReference>
<dbReference type="InterPro" id="IPR035940">
    <property type="entry name" value="CAP_sf"/>
</dbReference>
<feature type="domain" description="SCP" evidence="1">
    <location>
        <begin position="230"/>
        <end position="379"/>
    </location>
</feature>
<organism evidence="2 3">
    <name type="scientific">Necator americanus</name>
    <name type="common">Human hookworm</name>
    <dbReference type="NCBI Taxonomy" id="51031"/>
    <lineage>
        <taxon>Eukaryota</taxon>
        <taxon>Metazoa</taxon>
        <taxon>Ecdysozoa</taxon>
        <taxon>Nematoda</taxon>
        <taxon>Chromadorea</taxon>
        <taxon>Rhabditida</taxon>
        <taxon>Rhabditina</taxon>
        <taxon>Rhabditomorpha</taxon>
        <taxon>Strongyloidea</taxon>
        <taxon>Ancylostomatidae</taxon>
        <taxon>Bunostominae</taxon>
        <taxon>Necator</taxon>
    </lineage>
</organism>
<dbReference type="EMBL" id="JAVFWL010000001">
    <property type="protein sequence ID" value="KAK6730635.1"/>
    <property type="molecule type" value="Genomic_DNA"/>
</dbReference>
<dbReference type="InterPro" id="IPR001283">
    <property type="entry name" value="CRISP-related"/>
</dbReference>
<dbReference type="SMART" id="SM00198">
    <property type="entry name" value="SCP"/>
    <property type="match status" value="1"/>
</dbReference>
<evidence type="ECO:0000259" key="1">
    <source>
        <dbReference type="SMART" id="SM00198"/>
    </source>
</evidence>
<accession>A0ABR1BZJ3</accession>
<dbReference type="SUPFAM" id="SSF55797">
    <property type="entry name" value="PR-1-like"/>
    <property type="match status" value="2"/>
</dbReference>
<dbReference type="InterPro" id="IPR014044">
    <property type="entry name" value="CAP_dom"/>
</dbReference>
<proteinExistence type="predicted"/>
<comment type="caution">
    <text evidence="2">The sequence shown here is derived from an EMBL/GenBank/DDBJ whole genome shotgun (WGS) entry which is preliminary data.</text>
</comment>
<sequence>MGDEYRLAVVCLQLYAACSSKSCITGKDAPLQQVRQVCANPPLPDDKIRSAFLTEHNNYRSSLATGNVYDEQATLPGSTSLFMMSYNCGLEQQALSVTTACNSQSTTPGVLQGKSINYGIIRDNVAAPSDKKVVQDIQKLMTQWTETSFEYNFNKTTVVYGNELAAPFARVEGSTTVVSTTTTTAATAPTTTVAPSSVVTTTTTAATSTTTTVAPSENTVCPGNQVITDSVRNIFLTQFNQIRSQVARGLFVTSSGVYARRASKMIRLTYSCEAETSANNWAIQCQDRDSGTATYAETRYIFQDTTAAYDLVARTAVNNWTNEANTGRLPPQGTNPQYIYQTSLGIPNFAKMVWDSERQVGCSIARCPPFVNVVCHFTPRLLRYLCVLFAALQGTGMRDQPVINTGNCNIHCGDADEKKDRRVQNLWIISARALTETVEGNRKSVFYNELSALLFVMASHQVIIVGINTNAKMGLEQQFDLLGKCLKIHKTRRFDKRKGGALSQVKIEMRGLKDDECRTKFPLTCDYSCWSTDQEKTLRCEFLHKVDPGCCKGNIKGKGDKEWTSRAKEFEKAWKDKNPRKAYALLKQYSGKMKRCNSVLNTSNRAPVGEAIFAIWRDHFKTLLNRQAPSAPELGHLHGPTFAVNEEPTTESEALTDLEYAYDVVIFAKSSTKLQHVVNRVLKLAAAYRLRLRPDKCKQMWISSRPRTGIRVDGQPIELVDEFCYLDCTLKNNGSYERDIWQKCAKTTSAFNSSTKCLWSTPISNEVKSQNHL</sequence>
<protein>
    <recommendedName>
        <fullName evidence="1">SCP domain-containing protein</fullName>
    </recommendedName>
</protein>
<evidence type="ECO:0000313" key="2">
    <source>
        <dbReference type="EMBL" id="KAK6730635.1"/>
    </source>
</evidence>
<reference evidence="2 3" key="1">
    <citation type="submission" date="2023-08" db="EMBL/GenBank/DDBJ databases">
        <title>A Necator americanus chromosomal reference genome.</title>
        <authorList>
            <person name="Ilik V."/>
            <person name="Petrzelkova K.J."/>
            <person name="Pardy F."/>
            <person name="Fuh T."/>
            <person name="Niatou-Singa F.S."/>
            <person name="Gouil Q."/>
            <person name="Baker L."/>
            <person name="Ritchie M.E."/>
            <person name="Jex A.R."/>
            <person name="Gazzola D."/>
            <person name="Li H."/>
            <person name="Toshio Fujiwara R."/>
            <person name="Zhan B."/>
            <person name="Aroian R.V."/>
            <person name="Pafco B."/>
            <person name="Schwarz E.M."/>
        </authorList>
    </citation>
    <scope>NUCLEOTIDE SEQUENCE [LARGE SCALE GENOMIC DNA]</scope>
    <source>
        <strain evidence="2 3">Aroian</strain>
        <tissue evidence="2">Whole animal</tissue>
    </source>
</reference>
<dbReference type="CDD" id="cd05380">
    <property type="entry name" value="CAP_euk"/>
    <property type="match status" value="1"/>
</dbReference>
<evidence type="ECO:0000313" key="3">
    <source>
        <dbReference type="Proteomes" id="UP001303046"/>
    </source>
</evidence>
<dbReference type="PANTHER" id="PTHR10334">
    <property type="entry name" value="CYSTEINE-RICH SECRETORY PROTEIN-RELATED"/>
    <property type="match status" value="1"/>
</dbReference>
<name>A0ABR1BZJ3_NECAM</name>